<protein>
    <submittedName>
        <fullName evidence="1">Uncharacterized protein</fullName>
    </submittedName>
</protein>
<gene>
    <name evidence="1" type="ORF">FE633_13685</name>
</gene>
<organism evidence="1 2">
    <name type="scientific">Streptomyces montanus</name>
    <dbReference type="NCBI Taxonomy" id="2580423"/>
    <lineage>
        <taxon>Bacteria</taxon>
        <taxon>Bacillati</taxon>
        <taxon>Actinomycetota</taxon>
        <taxon>Actinomycetes</taxon>
        <taxon>Kitasatosporales</taxon>
        <taxon>Streptomycetaceae</taxon>
        <taxon>Streptomyces</taxon>
    </lineage>
</organism>
<sequence length="123" mass="14107">MRWLMSLGERTRPDVPRYAECPAPDKARALALVDDFGHLFTVLREWRQAYGEELTAWAIQVEADDIENLPAELIDRWEWEGDPVRIDTERGGYVRVSDYRDVPVRAGITTRSSTGVPLWTTTS</sequence>
<reference evidence="1 2" key="1">
    <citation type="submission" date="2019-05" db="EMBL/GenBank/DDBJ databases">
        <title>Streptomyces sp. NEAU-C151, a novel actinomycete isolated from soil.</title>
        <authorList>
            <person name="Han L."/>
            <person name="Jiang H."/>
        </authorList>
    </citation>
    <scope>NUCLEOTIDE SEQUENCE [LARGE SCALE GENOMIC DNA]</scope>
    <source>
        <strain evidence="1 2">NEAU-C151</strain>
    </source>
</reference>
<keyword evidence="2" id="KW-1185">Reference proteome</keyword>
<dbReference type="RefSeq" id="WP_138045392.1">
    <property type="nucleotide sequence ID" value="NZ_VBZC01000012.1"/>
</dbReference>
<accession>A0A5R9FR21</accession>
<evidence type="ECO:0000313" key="1">
    <source>
        <dbReference type="EMBL" id="TLS45801.1"/>
    </source>
</evidence>
<proteinExistence type="predicted"/>
<evidence type="ECO:0000313" key="2">
    <source>
        <dbReference type="Proteomes" id="UP000305906"/>
    </source>
</evidence>
<dbReference type="Proteomes" id="UP000305906">
    <property type="component" value="Unassembled WGS sequence"/>
</dbReference>
<dbReference type="AlphaFoldDB" id="A0A5R9FR21"/>
<dbReference type="EMBL" id="VBZC01000012">
    <property type="protein sequence ID" value="TLS45801.1"/>
    <property type="molecule type" value="Genomic_DNA"/>
</dbReference>
<name>A0A5R9FR21_9ACTN</name>
<comment type="caution">
    <text evidence="1">The sequence shown here is derived from an EMBL/GenBank/DDBJ whole genome shotgun (WGS) entry which is preliminary data.</text>
</comment>